<evidence type="ECO:0000313" key="3">
    <source>
        <dbReference type="EMBL" id="EQD27595.1"/>
    </source>
</evidence>
<dbReference type="GO" id="GO:0003863">
    <property type="term" value="F:branched-chain 2-oxo acid dehydrogenase activity"/>
    <property type="evidence" value="ECO:0007669"/>
    <property type="project" value="UniProtKB-EC"/>
</dbReference>
<dbReference type="PANTHER" id="PTHR43522:SF2">
    <property type="entry name" value="TRANSKETOLASE 1-RELATED"/>
    <property type="match status" value="1"/>
</dbReference>
<reference evidence="3" key="1">
    <citation type="submission" date="2013-08" db="EMBL/GenBank/DDBJ databases">
        <authorList>
            <person name="Mendez C."/>
            <person name="Richter M."/>
            <person name="Ferrer M."/>
            <person name="Sanchez J."/>
        </authorList>
    </citation>
    <scope>NUCLEOTIDE SEQUENCE</scope>
</reference>
<reference evidence="3" key="2">
    <citation type="journal article" date="2014" name="ISME J.">
        <title>Microbial stratification in low pH oxic and suboxic macroscopic growths along an acid mine drainage.</title>
        <authorList>
            <person name="Mendez-Garcia C."/>
            <person name="Mesa V."/>
            <person name="Sprenger R.R."/>
            <person name="Richter M."/>
            <person name="Diez M.S."/>
            <person name="Solano J."/>
            <person name="Bargiela R."/>
            <person name="Golyshina O.V."/>
            <person name="Manteca A."/>
            <person name="Ramos J.L."/>
            <person name="Gallego J.R."/>
            <person name="Llorente I."/>
            <person name="Martins Dos Santos V.A."/>
            <person name="Jensen O.N."/>
            <person name="Pelaez A.I."/>
            <person name="Sanchez J."/>
            <person name="Ferrer M."/>
        </authorList>
    </citation>
    <scope>NUCLEOTIDE SEQUENCE</scope>
</reference>
<accession>T0ZCT9</accession>
<evidence type="ECO:0000256" key="1">
    <source>
        <dbReference type="SAM" id="MobiDB-lite"/>
    </source>
</evidence>
<name>T0ZCT9_9ZZZZ</name>
<feature type="domain" description="Transketolase N-terminal" evidence="2">
    <location>
        <begin position="41"/>
        <end position="143"/>
    </location>
</feature>
<dbReference type="GO" id="GO:0005829">
    <property type="term" value="C:cytosol"/>
    <property type="evidence" value="ECO:0007669"/>
    <property type="project" value="TreeGrafter"/>
</dbReference>
<dbReference type="Pfam" id="PF00456">
    <property type="entry name" value="Transketolase_N"/>
    <property type="match status" value="1"/>
</dbReference>
<dbReference type="PANTHER" id="PTHR43522">
    <property type="entry name" value="TRANSKETOLASE"/>
    <property type="match status" value="1"/>
</dbReference>
<dbReference type="GO" id="GO:0004802">
    <property type="term" value="F:transketolase activity"/>
    <property type="evidence" value="ECO:0007669"/>
    <property type="project" value="TreeGrafter"/>
</dbReference>
<dbReference type="AlphaFoldDB" id="T0ZCT9"/>
<proteinExistence type="predicted"/>
<dbReference type="SUPFAM" id="SSF52518">
    <property type="entry name" value="Thiamin diphosphate-binding fold (THDP-binding)"/>
    <property type="match status" value="2"/>
</dbReference>
<dbReference type="InterPro" id="IPR005474">
    <property type="entry name" value="Transketolase_N"/>
</dbReference>
<dbReference type="GO" id="GO:0006098">
    <property type="term" value="P:pentose-phosphate shunt"/>
    <property type="evidence" value="ECO:0007669"/>
    <property type="project" value="TreeGrafter"/>
</dbReference>
<organism evidence="3">
    <name type="scientific">mine drainage metagenome</name>
    <dbReference type="NCBI Taxonomy" id="410659"/>
    <lineage>
        <taxon>unclassified sequences</taxon>
        <taxon>metagenomes</taxon>
        <taxon>ecological metagenomes</taxon>
    </lineage>
</organism>
<feature type="region of interest" description="Disordered" evidence="1">
    <location>
        <begin position="21"/>
        <end position="40"/>
    </location>
</feature>
<dbReference type="InterPro" id="IPR029061">
    <property type="entry name" value="THDP-binding"/>
</dbReference>
<evidence type="ECO:0000259" key="2">
    <source>
        <dbReference type="Pfam" id="PF00456"/>
    </source>
</evidence>
<gene>
    <name evidence="3" type="ORF">B1B_19095</name>
</gene>
<feature type="non-terminal residue" evidence="3">
    <location>
        <position position="197"/>
    </location>
</feature>
<dbReference type="EMBL" id="AUZY01012829">
    <property type="protein sequence ID" value="EQD27595.1"/>
    <property type="molecule type" value="Genomic_DNA"/>
</dbReference>
<dbReference type="Gene3D" id="3.40.50.970">
    <property type="match status" value="2"/>
</dbReference>
<protein>
    <submittedName>
        <fullName evidence="3">Transketolase</fullName>
        <ecNumber evidence="3">1.2.4.4</ecNumber>
    </submittedName>
</protein>
<dbReference type="EC" id="1.2.4.4" evidence="3"/>
<sequence>MRSGLVRRRHAGAFPRLRLARDRPHRRPRSGRAGCGHCQRQTAQRQATLIVCRTTIGAGAPTRGGSAKAHGEPLGADEIAATRQALGWNHPPFEIPAEIRAQWDARASGAQRQGEWQARFNAYRSEFPELAAEFERRMSGALPDDWQDLRASVLEQFAQATENVATRKASQQVLALLGPRLPELLGGSADLTGSNLT</sequence>
<keyword evidence="3" id="KW-0560">Oxidoreductase</keyword>
<dbReference type="InterPro" id="IPR033247">
    <property type="entry name" value="Transketolase_fam"/>
</dbReference>
<comment type="caution">
    <text evidence="3">The sequence shown here is derived from an EMBL/GenBank/DDBJ whole genome shotgun (WGS) entry which is preliminary data.</text>
</comment>